<dbReference type="InterPro" id="IPR015421">
    <property type="entry name" value="PyrdxlP-dep_Trfase_major"/>
</dbReference>
<evidence type="ECO:0000313" key="8">
    <source>
        <dbReference type="Proteomes" id="UP000247584"/>
    </source>
</evidence>
<dbReference type="EMBL" id="QJSY01000005">
    <property type="protein sequence ID" value="PYE60035.1"/>
    <property type="molecule type" value="Genomic_DNA"/>
</dbReference>
<gene>
    <name evidence="7" type="ORF">C8J23_105112</name>
</gene>
<evidence type="ECO:0000256" key="5">
    <source>
        <dbReference type="ARBA" id="ARBA00023239"/>
    </source>
</evidence>
<reference evidence="7 8" key="1">
    <citation type="submission" date="2018-06" db="EMBL/GenBank/DDBJ databases">
        <title>Genomic Encyclopedia of Type Strains, Phase III (KMG-III): the genomes of soil and plant-associated and newly described type strains.</title>
        <authorList>
            <person name="Whitman W."/>
        </authorList>
    </citation>
    <scope>NUCLEOTIDE SEQUENCE [LARGE SCALE GENOMIC DNA]</scope>
    <source>
        <strain evidence="7 8">JC5</strain>
    </source>
</reference>
<dbReference type="InterPro" id="IPR015422">
    <property type="entry name" value="PyrdxlP-dep_Trfase_small"/>
</dbReference>
<accession>A0ABX5PRB9</accession>
<dbReference type="Gene3D" id="3.90.1150.10">
    <property type="entry name" value="Aspartate Aminotransferase, domain 1"/>
    <property type="match status" value="1"/>
</dbReference>
<dbReference type="InterPro" id="IPR015424">
    <property type="entry name" value="PyrdxlP-dep_Trfase"/>
</dbReference>
<dbReference type="Proteomes" id="UP000247584">
    <property type="component" value="Unassembled WGS sequence"/>
</dbReference>
<comment type="caution">
    <text evidence="7">The sequence shown here is derived from an EMBL/GenBank/DDBJ whole genome shotgun (WGS) entry which is preliminary data.</text>
</comment>
<keyword evidence="4 6" id="KW-0663">Pyridoxal phosphate</keyword>
<name>A0ABX5PRB9_9GAMM</name>
<evidence type="ECO:0000256" key="1">
    <source>
        <dbReference type="ARBA" id="ARBA00001933"/>
    </source>
</evidence>
<dbReference type="SUPFAM" id="SSF53383">
    <property type="entry name" value="PLP-dependent transferases"/>
    <property type="match status" value="1"/>
</dbReference>
<dbReference type="InterPro" id="IPR002129">
    <property type="entry name" value="PyrdxlP-dep_de-COase"/>
</dbReference>
<evidence type="ECO:0000256" key="6">
    <source>
        <dbReference type="RuleBase" id="RU000382"/>
    </source>
</evidence>
<dbReference type="CDD" id="cd06450">
    <property type="entry name" value="DOPA_deC_like"/>
    <property type="match status" value="1"/>
</dbReference>
<evidence type="ECO:0000256" key="4">
    <source>
        <dbReference type="ARBA" id="ARBA00022898"/>
    </source>
</evidence>
<comment type="cofactor">
    <cofactor evidence="1 6">
        <name>pyridoxal 5'-phosphate</name>
        <dbReference type="ChEBI" id="CHEBI:597326"/>
    </cofactor>
</comment>
<comment type="similarity">
    <text evidence="2 6">Belongs to the group II decarboxylase family.</text>
</comment>
<dbReference type="PANTHER" id="PTHR45677">
    <property type="entry name" value="GLUTAMATE DECARBOXYLASE-RELATED"/>
    <property type="match status" value="1"/>
</dbReference>
<evidence type="ECO:0000313" key="7">
    <source>
        <dbReference type="EMBL" id="PYE60035.1"/>
    </source>
</evidence>
<keyword evidence="3" id="KW-0210">Decarboxylase</keyword>
<dbReference type="PANTHER" id="PTHR45677:SF8">
    <property type="entry name" value="CYSTEINE SULFINIC ACID DECARBOXYLASE"/>
    <property type="match status" value="1"/>
</dbReference>
<evidence type="ECO:0000256" key="3">
    <source>
        <dbReference type="ARBA" id="ARBA00022793"/>
    </source>
</evidence>
<proteinExistence type="inferred from homology"/>
<evidence type="ECO:0000256" key="2">
    <source>
        <dbReference type="ARBA" id="ARBA00009533"/>
    </source>
</evidence>
<dbReference type="Pfam" id="PF00282">
    <property type="entry name" value="Pyridoxal_deC"/>
    <property type="match status" value="1"/>
</dbReference>
<protein>
    <submittedName>
        <fullName evidence="7">L-2,4-diaminobutyrate decarboxylase</fullName>
    </submittedName>
</protein>
<keyword evidence="8" id="KW-1185">Reference proteome</keyword>
<keyword evidence="5 6" id="KW-0456">Lyase</keyword>
<dbReference type="Gene3D" id="3.40.640.10">
    <property type="entry name" value="Type I PLP-dependent aspartate aminotransferase-like (Major domain)"/>
    <property type="match status" value="1"/>
</dbReference>
<sequence>MTAKKEWPRERPKQFLSLGDLSLMADLMSVAKEAKVTHPSMEPEQASNDPSYDAAGHLPFAPHTELFGIAPEHHYSHLMQLGMDTLKHRLERLDGPSSGIRPEELQSAFSDINLDHPLGDMKQVLAELDKLYLSHAIYFQHPDYLAHLNCPVMLTSLLAEQLSSAINTAVETWDQSAGGTLIEQKVIDWACERVGYQGYADGVFTTGGTQSNLMALLLARELAGSLEPGHRGNVLAGLAANAHRYRILCSEFSHFSIQKAAALLGLGHEAVMTVGCDANRRMDPKALAGKLRQLKAAGLIPIAVVATAGTTDFGAIDPIAPIAALCREFGCYLHVDAAYGGALLLSRTQRQRLEGIELADSVSLDFHKSFFQPVCCSALLVKDKGMLGYLTYHADYLNPEAQTQAGVPDLVNKSLQTTRRFDALKLWLSLRAAGPDAIGEMFDTLIATTAELYKSFSHFPELQTAQRPSLTTLVFRFNDPALGSAELDECNRHIRARLAREGRAMIAATKVAGSQYLKFTLLNPHTCLEDIEAVLTDICKIGREQARHYKTSALYSA</sequence>
<dbReference type="Gene3D" id="1.20.1650.10">
    <property type="entry name" value="PLP-dependent transferases"/>
    <property type="match status" value="1"/>
</dbReference>
<organism evidence="7 8">
    <name type="scientific">Shewanella chilikensis</name>
    <dbReference type="NCBI Taxonomy" id="558541"/>
    <lineage>
        <taxon>Bacteria</taxon>
        <taxon>Pseudomonadati</taxon>
        <taxon>Pseudomonadota</taxon>
        <taxon>Gammaproteobacteria</taxon>
        <taxon>Alteromonadales</taxon>
        <taxon>Shewanellaceae</taxon>
        <taxon>Shewanella</taxon>
    </lineage>
</organism>